<reference evidence="9" key="1">
    <citation type="journal article" date="2014" name="Int. J. Syst. Evol. Microbiol.">
        <title>Complete genome sequence of Corynebacterium casei LMG S-19264T (=DSM 44701T), isolated from a smear-ripened cheese.</title>
        <authorList>
            <consortium name="US DOE Joint Genome Institute (JGI-PGF)"/>
            <person name="Walter F."/>
            <person name="Albersmeier A."/>
            <person name="Kalinowski J."/>
            <person name="Ruckert C."/>
        </authorList>
    </citation>
    <scope>NUCLEOTIDE SEQUENCE</scope>
    <source>
        <strain evidence="9">JCM 15325</strain>
    </source>
</reference>
<feature type="transmembrane region" description="Helical" evidence="7">
    <location>
        <begin position="20"/>
        <end position="38"/>
    </location>
</feature>
<feature type="transmembrane region" description="Helical" evidence="7">
    <location>
        <begin position="458"/>
        <end position="477"/>
    </location>
</feature>
<gene>
    <name evidence="9" type="ORF">GCM10007968_18490</name>
</gene>
<keyword evidence="4 7" id="KW-0812">Transmembrane</keyword>
<keyword evidence="5 7" id="KW-1133">Transmembrane helix</keyword>
<evidence type="ECO:0000313" key="10">
    <source>
        <dbReference type="Proteomes" id="UP000654670"/>
    </source>
</evidence>
<keyword evidence="3" id="KW-1003">Cell membrane</keyword>
<feature type="transmembrane region" description="Helical" evidence="7">
    <location>
        <begin position="174"/>
        <end position="193"/>
    </location>
</feature>
<evidence type="ECO:0000256" key="3">
    <source>
        <dbReference type="ARBA" id="ARBA00022475"/>
    </source>
</evidence>
<keyword evidence="2" id="KW-0813">Transport</keyword>
<dbReference type="NCBIfam" id="TIGR00711">
    <property type="entry name" value="efflux_EmrB"/>
    <property type="match status" value="1"/>
</dbReference>
<feature type="transmembrane region" description="Helical" evidence="7">
    <location>
        <begin position="85"/>
        <end position="103"/>
    </location>
</feature>
<dbReference type="EMBL" id="BMOK01000007">
    <property type="protein sequence ID" value="GGL54734.1"/>
    <property type="molecule type" value="Genomic_DNA"/>
</dbReference>
<dbReference type="Proteomes" id="UP000654670">
    <property type="component" value="Unassembled WGS sequence"/>
</dbReference>
<keyword evidence="10" id="KW-1185">Reference proteome</keyword>
<proteinExistence type="predicted"/>
<feature type="transmembrane region" description="Helical" evidence="7">
    <location>
        <begin position="237"/>
        <end position="253"/>
    </location>
</feature>
<dbReference type="AlphaFoldDB" id="A0A917S3Q0"/>
<dbReference type="CDD" id="cd17503">
    <property type="entry name" value="MFS_LmrB_MDR_like"/>
    <property type="match status" value="1"/>
</dbReference>
<comment type="caution">
    <text evidence="9">The sequence shown here is derived from an EMBL/GenBank/DDBJ whole genome shotgun (WGS) entry which is preliminary data.</text>
</comment>
<feature type="domain" description="Major facilitator superfamily (MFS) profile" evidence="8">
    <location>
        <begin position="20"/>
        <end position="482"/>
    </location>
</feature>
<dbReference type="InterPro" id="IPR036259">
    <property type="entry name" value="MFS_trans_sf"/>
</dbReference>
<evidence type="ECO:0000256" key="2">
    <source>
        <dbReference type="ARBA" id="ARBA00022448"/>
    </source>
</evidence>
<reference evidence="9" key="2">
    <citation type="submission" date="2020-09" db="EMBL/GenBank/DDBJ databases">
        <authorList>
            <person name="Sun Q."/>
            <person name="Ohkuma M."/>
        </authorList>
    </citation>
    <scope>NUCLEOTIDE SEQUENCE</scope>
    <source>
        <strain evidence="9">JCM 15325</strain>
    </source>
</reference>
<feature type="transmembrane region" description="Helical" evidence="7">
    <location>
        <begin position="273"/>
        <end position="298"/>
    </location>
</feature>
<evidence type="ECO:0000256" key="1">
    <source>
        <dbReference type="ARBA" id="ARBA00004651"/>
    </source>
</evidence>
<dbReference type="PANTHER" id="PTHR42718:SF24">
    <property type="entry name" value="MAJOR FACILITATOR SUPERFAMILY (MFS) PROFILE DOMAIN-CONTAINING PROTEIN"/>
    <property type="match status" value="1"/>
</dbReference>
<sequence length="493" mass="53252">MTEQTRPVDLDGKTYNRTFLIIVLLVGAFCTILNQTLLSTALPKIMSDFHITAATGQWLTTAFFLMNGIMIPVTALLINKISSKTLYIISMTVFLIGTVLAAVAPNFSVLLTGRIVQAAGAGIMMPLMQTIFLLIFPREKRGVAMGMAGLVIAFAPAIGPTLSGWIVDSFSWRVLFYMIIPITVIVIILAFMAMRKVVPLTNPSIDFLSIVLSTIGFGGLLYGFSSVGNDGWSSPQVIWWLIIGSIFVILFALRQLMMKEPMLELRVFRSPVFSLSVAVSSIVMMAMIGAELVLPLYIQNLRGESALHSGLMLLPGAIVMGLMSPVTGIIFDRIGARKLAITGIFLLTVGTIPFAFFTTTTSYVSIIAFYAIRFLGISMVMMPVTTAGMNALPNDLMSHGTAVNNTIRTVAGSIGTAILISVLTNVTKQGMPAKSMISTDPAGYGQKAIDASLNGMKAAFLVATCFCLVNLILTFFIKGKEKKKHDIPDRQVG</sequence>
<dbReference type="InterPro" id="IPR004638">
    <property type="entry name" value="EmrB-like"/>
</dbReference>
<dbReference type="PRINTS" id="PR01036">
    <property type="entry name" value="TCRTETB"/>
</dbReference>
<accession>A0A917S3Q0</accession>
<organism evidence="9 10">
    <name type="scientific">Sporolactobacillus putidus</name>
    <dbReference type="NCBI Taxonomy" id="492735"/>
    <lineage>
        <taxon>Bacteria</taxon>
        <taxon>Bacillati</taxon>
        <taxon>Bacillota</taxon>
        <taxon>Bacilli</taxon>
        <taxon>Bacillales</taxon>
        <taxon>Sporolactobacillaceae</taxon>
        <taxon>Sporolactobacillus</taxon>
    </lineage>
</organism>
<dbReference type="InterPro" id="IPR011701">
    <property type="entry name" value="MFS"/>
</dbReference>
<evidence type="ECO:0000256" key="4">
    <source>
        <dbReference type="ARBA" id="ARBA00022692"/>
    </source>
</evidence>
<dbReference type="RefSeq" id="WP_308424077.1">
    <property type="nucleotide sequence ID" value="NZ_BMOK01000007.1"/>
</dbReference>
<feature type="transmembrane region" description="Helical" evidence="7">
    <location>
        <begin position="363"/>
        <end position="385"/>
    </location>
</feature>
<feature type="transmembrane region" description="Helical" evidence="7">
    <location>
        <begin position="58"/>
        <end position="78"/>
    </location>
</feature>
<dbReference type="Gene3D" id="1.20.1720.10">
    <property type="entry name" value="Multidrug resistance protein D"/>
    <property type="match status" value="1"/>
</dbReference>
<evidence type="ECO:0000313" key="9">
    <source>
        <dbReference type="EMBL" id="GGL54734.1"/>
    </source>
</evidence>
<dbReference type="PROSITE" id="PS50850">
    <property type="entry name" value="MFS"/>
    <property type="match status" value="1"/>
</dbReference>
<dbReference type="PANTHER" id="PTHR42718">
    <property type="entry name" value="MAJOR FACILITATOR SUPERFAMILY MULTIDRUG TRANSPORTER MFSC"/>
    <property type="match status" value="1"/>
</dbReference>
<feature type="transmembrane region" description="Helical" evidence="7">
    <location>
        <begin position="205"/>
        <end position="225"/>
    </location>
</feature>
<name>A0A917S3Q0_9BACL</name>
<dbReference type="Pfam" id="PF07690">
    <property type="entry name" value="MFS_1"/>
    <property type="match status" value="1"/>
</dbReference>
<dbReference type="GO" id="GO:0005886">
    <property type="term" value="C:plasma membrane"/>
    <property type="evidence" value="ECO:0007669"/>
    <property type="project" value="UniProtKB-SubCell"/>
</dbReference>
<keyword evidence="6 7" id="KW-0472">Membrane</keyword>
<dbReference type="InterPro" id="IPR020846">
    <property type="entry name" value="MFS_dom"/>
</dbReference>
<feature type="transmembrane region" description="Helical" evidence="7">
    <location>
        <begin position="115"/>
        <end position="136"/>
    </location>
</feature>
<feature type="transmembrane region" description="Helical" evidence="7">
    <location>
        <begin position="406"/>
        <end position="426"/>
    </location>
</feature>
<feature type="transmembrane region" description="Helical" evidence="7">
    <location>
        <begin position="338"/>
        <end position="357"/>
    </location>
</feature>
<comment type="subcellular location">
    <subcellularLocation>
        <location evidence="1">Cell membrane</location>
        <topology evidence="1">Multi-pass membrane protein</topology>
    </subcellularLocation>
</comment>
<dbReference type="Gene3D" id="1.20.1250.20">
    <property type="entry name" value="MFS general substrate transporter like domains"/>
    <property type="match status" value="1"/>
</dbReference>
<dbReference type="GO" id="GO:0022857">
    <property type="term" value="F:transmembrane transporter activity"/>
    <property type="evidence" value="ECO:0007669"/>
    <property type="project" value="InterPro"/>
</dbReference>
<evidence type="ECO:0000256" key="5">
    <source>
        <dbReference type="ARBA" id="ARBA00022989"/>
    </source>
</evidence>
<feature type="transmembrane region" description="Helical" evidence="7">
    <location>
        <begin position="310"/>
        <end position="331"/>
    </location>
</feature>
<protein>
    <submittedName>
        <fullName evidence="9">Multidrug transporter</fullName>
    </submittedName>
</protein>
<evidence type="ECO:0000259" key="8">
    <source>
        <dbReference type="PROSITE" id="PS50850"/>
    </source>
</evidence>
<dbReference type="SUPFAM" id="SSF103473">
    <property type="entry name" value="MFS general substrate transporter"/>
    <property type="match status" value="1"/>
</dbReference>
<evidence type="ECO:0000256" key="6">
    <source>
        <dbReference type="ARBA" id="ARBA00023136"/>
    </source>
</evidence>
<evidence type="ECO:0000256" key="7">
    <source>
        <dbReference type="SAM" id="Phobius"/>
    </source>
</evidence>
<feature type="transmembrane region" description="Helical" evidence="7">
    <location>
        <begin position="143"/>
        <end position="162"/>
    </location>
</feature>